<feature type="region of interest" description="Disordered" evidence="1">
    <location>
        <begin position="101"/>
        <end position="135"/>
    </location>
</feature>
<dbReference type="EMBL" id="LGRX02022127">
    <property type="protein sequence ID" value="KAK3255914.1"/>
    <property type="molecule type" value="Genomic_DNA"/>
</dbReference>
<sequence length="135" mass="14735">CNESEARNTGIRVLIPAQVVKSLACISFVAMTSLGVCVPESAAEDVETVAPSSLFASKAPKLDKRKFYTEMLAAVTVTLGSTILLERSPFFPSISKANKSFPEFGEEDEEAALRPPPEEDIWSDSQKLPKKQDEQ</sequence>
<dbReference type="Proteomes" id="UP001190700">
    <property type="component" value="Unassembled WGS sequence"/>
</dbReference>
<evidence type="ECO:0000256" key="1">
    <source>
        <dbReference type="SAM" id="MobiDB-lite"/>
    </source>
</evidence>
<reference evidence="2 3" key="1">
    <citation type="journal article" date="2015" name="Genome Biol. Evol.">
        <title>Comparative Genomics of a Bacterivorous Green Alga Reveals Evolutionary Causalities and Consequences of Phago-Mixotrophic Mode of Nutrition.</title>
        <authorList>
            <person name="Burns J.A."/>
            <person name="Paasch A."/>
            <person name="Narechania A."/>
            <person name="Kim E."/>
        </authorList>
    </citation>
    <scope>NUCLEOTIDE SEQUENCE [LARGE SCALE GENOMIC DNA]</scope>
    <source>
        <strain evidence="2 3">PLY_AMNH</strain>
    </source>
</reference>
<comment type="caution">
    <text evidence="2">The sequence shown here is derived from an EMBL/GenBank/DDBJ whole genome shotgun (WGS) entry which is preliminary data.</text>
</comment>
<gene>
    <name evidence="2" type="ORF">CYMTET_34928</name>
</gene>
<name>A0AAE0FAB0_9CHLO</name>
<protein>
    <submittedName>
        <fullName evidence="2">Uncharacterized protein</fullName>
    </submittedName>
</protein>
<proteinExistence type="predicted"/>
<evidence type="ECO:0000313" key="3">
    <source>
        <dbReference type="Proteomes" id="UP001190700"/>
    </source>
</evidence>
<accession>A0AAE0FAB0</accession>
<organism evidence="2 3">
    <name type="scientific">Cymbomonas tetramitiformis</name>
    <dbReference type="NCBI Taxonomy" id="36881"/>
    <lineage>
        <taxon>Eukaryota</taxon>
        <taxon>Viridiplantae</taxon>
        <taxon>Chlorophyta</taxon>
        <taxon>Pyramimonadophyceae</taxon>
        <taxon>Pyramimonadales</taxon>
        <taxon>Pyramimonadaceae</taxon>
        <taxon>Cymbomonas</taxon>
    </lineage>
</organism>
<dbReference type="AlphaFoldDB" id="A0AAE0FAB0"/>
<keyword evidence="3" id="KW-1185">Reference proteome</keyword>
<evidence type="ECO:0000313" key="2">
    <source>
        <dbReference type="EMBL" id="KAK3255914.1"/>
    </source>
</evidence>
<feature type="non-terminal residue" evidence="2">
    <location>
        <position position="1"/>
    </location>
</feature>